<name>A0A6A6ARL6_9PLEO</name>
<dbReference type="GeneID" id="54402277"/>
<gene>
    <name evidence="1" type="ORF">P153DRAFT_100106</name>
</gene>
<protein>
    <submittedName>
        <fullName evidence="1">Uncharacterized protein</fullName>
    </submittedName>
</protein>
<organism evidence="1 2">
    <name type="scientific">Dothidotthia symphoricarpi CBS 119687</name>
    <dbReference type="NCBI Taxonomy" id="1392245"/>
    <lineage>
        <taxon>Eukaryota</taxon>
        <taxon>Fungi</taxon>
        <taxon>Dikarya</taxon>
        <taxon>Ascomycota</taxon>
        <taxon>Pezizomycotina</taxon>
        <taxon>Dothideomycetes</taxon>
        <taxon>Pleosporomycetidae</taxon>
        <taxon>Pleosporales</taxon>
        <taxon>Dothidotthiaceae</taxon>
        <taxon>Dothidotthia</taxon>
    </lineage>
</organism>
<dbReference type="Proteomes" id="UP000799771">
    <property type="component" value="Unassembled WGS sequence"/>
</dbReference>
<evidence type="ECO:0000313" key="2">
    <source>
        <dbReference type="Proteomes" id="UP000799771"/>
    </source>
</evidence>
<evidence type="ECO:0000313" key="1">
    <source>
        <dbReference type="EMBL" id="KAF2133853.1"/>
    </source>
</evidence>
<keyword evidence="2" id="KW-1185">Reference proteome</keyword>
<dbReference type="EMBL" id="ML977498">
    <property type="protein sequence ID" value="KAF2133853.1"/>
    <property type="molecule type" value="Genomic_DNA"/>
</dbReference>
<proteinExistence type="predicted"/>
<dbReference type="AlphaFoldDB" id="A0A6A6ARL6"/>
<sequence>MERFADRLLLSCGDALLFCMSFESWCNSVMLLKTVRLAFFALLVNLIDLNEVCQTLLPPHLLKGLRRSPEDKADDFYYSHVDTRSPTVRI</sequence>
<dbReference type="RefSeq" id="XP_033528240.1">
    <property type="nucleotide sequence ID" value="XM_033661845.1"/>
</dbReference>
<accession>A0A6A6ARL6</accession>
<reference evidence="1" key="1">
    <citation type="journal article" date="2020" name="Stud. Mycol.">
        <title>101 Dothideomycetes genomes: a test case for predicting lifestyles and emergence of pathogens.</title>
        <authorList>
            <person name="Haridas S."/>
            <person name="Albert R."/>
            <person name="Binder M."/>
            <person name="Bloem J."/>
            <person name="Labutti K."/>
            <person name="Salamov A."/>
            <person name="Andreopoulos B."/>
            <person name="Baker S."/>
            <person name="Barry K."/>
            <person name="Bills G."/>
            <person name="Bluhm B."/>
            <person name="Cannon C."/>
            <person name="Castanera R."/>
            <person name="Culley D."/>
            <person name="Daum C."/>
            <person name="Ezra D."/>
            <person name="Gonzalez J."/>
            <person name="Henrissat B."/>
            <person name="Kuo A."/>
            <person name="Liang C."/>
            <person name="Lipzen A."/>
            <person name="Lutzoni F."/>
            <person name="Magnuson J."/>
            <person name="Mondo S."/>
            <person name="Nolan M."/>
            <person name="Ohm R."/>
            <person name="Pangilinan J."/>
            <person name="Park H.-J."/>
            <person name="Ramirez L."/>
            <person name="Alfaro M."/>
            <person name="Sun H."/>
            <person name="Tritt A."/>
            <person name="Yoshinaga Y."/>
            <person name="Zwiers L.-H."/>
            <person name="Turgeon B."/>
            <person name="Goodwin S."/>
            <person name="Spatafora J."/>
            <person name="Crous P."/>
            <person name="Grigoriev I."/>
        </authorList>
    </citation>
    <scope>NUCLEOTIDE SEQUENCE</scope>
    <source>
        <strain evidence="1">CBS 119687</strain>
    </source>
</reference>